<comment type="caution">
    <text evidence="1">The sequence shown here is derived from an EMBL/GenBank/DDBJ whole genome shotgun (WGS) entry which is preliminary data.</text>
</comment>
<gene>
    <name evidence="1" type="ORF">Pint_13370</name>
</gene>
<name>A0ACC0Y769_9ROSI</name>
<protein>
    <submittedName>
        <fullName evidence="1">Uncharacterized protein</fullName>
    </submittedName>
</protein>
<evidence type="ECO:0000313" key="2">
    <source>
        <dbReference type="Proteomes" id="UP001163603"/>
    </source>
</evidence>
<dbReference type="EMBL" id="CM047743">
    <property type="protein sequence ID" value="KAJ0029878.1"/>
    <property type="molecule type" value="Genomic_DNA"/>
</dbReference>
<accession>A0ACC0Y769</accession>
<evidence type="ECO:0000313" key="1">
    <source>
        <dbReference type="EMBL" id="KAJ0029878.1"/>
    </source>
</evidence>
<sequence length="579" mass="65433">MCHRESRGFVGAIARWHVVSSFFFTLPKGANCLNSPTASPIITLYCLATSFMLTFPHPHKFSRVFQNLKKQFLTLPVRRNMESWLPLMHIFLNNPTPEVEASLWLQQSFNATSSSSTSTPITTSSFISLLIKPCNVTINDSSSSPTTKTVMFIETLPGFVQSRILSFLAFENKRFNARELCGLARDVMSGGGGSDFWVKRTACHLFDAVSDSNYEWISGLSLDSEDQKFDEEFESVPSWLKGSLSSNDDVLFPWLPISLNELNSRTFFTPCEDENDEDSVCEVRESLENELNEVVEEIQDDCPTHVCTEGEIGKVATDLRERLRNFESSYKTVALANEIQQLCLEKGGDSFKVLGLIEPWKADDETASVLISHFSSESEDELAWPSQVLCSVVLPKLLVLEEPASRVLVSALIEYCKIHQRAAEYALVFPLILRREGINNPICDVITRILRECLHPAHVSAFCQKLLYGGEDENRFICLPSHQCLISDELVWTESLFTLFQNILNHNVHFTQDSIDHIVFRVVELTERFFKSLKFGNFLLCLVTKCAPLLKSHKLLLIEVVEHTNTIVTKSILSKLASF</sequence>
<proteinExistence type="predicted"/>
<keyword evidence="2" id="KW-1185">Reference proteome</keyword>
<dbReference type="Proteomes" id="UP001163603">
    <property type="component" value="Chromosome 8"/>
</dbReference>
<organism evidence="1 2">
    <name type="scientific">Pistacia integerrima</name>
    <dbReference type="NCBI Taxonomy" id="434235"/>
    <lineage>
        <taxon>Eukaryota</taxon>
        <taxon>Viridiplantae</taxon>
        <taxon>Streptophyta</taxon>
        <taxon>Embryophyta</taxon>
        <taxon>Tracheophyta</taxon>
        <taxon>Spermatophyta</taxon>
        <taxon>Magnoliopsida</taxon>
        <taxon>eudicotyledons</taxon>
        <taxon>Gunneridae</taxon>
        <taxon>Pentapetalae</taxon>
        <taxon>rosids</taxon>
        <taxon>malvids</taxon>
        <taxon>Sapindales</taxon>
        <taxon>Anacardiaceae</taxon>
        <taxon>Pistacia</taxon>
    </lineage>
</organism>
<reference evidence="2" key="1">
    <citation type="journal article" date="2023" name="G3 (Bethesda)">
        <title>Genome assembly and association tests identify interacting loci associated with vigor, precocity, and sex in interspecific pistachio rootstocks.</title>
        <authorList>
            <person name="Palmer W."/>
            <person name="Jacygrad E."/>
            <person name="Sagayaradj S."/>
            <person name="Cavanaugh K."/>
            <person name="Han R."/>
            <person name="Bertier L."/>
            <person name="Beede B."/>
            <person name="Kafkas S."/>
            <person name="Golino D."/>
            <person name="Preece J."/>
            <person name="Michelmore R."/>
        </authorList>
    </citation>
    <scope>NUCLEOTIDE SEQUENCE [LARGE SCALE GENOMIC DNA]</scope>
</reference>